<feature type="compositionally biased region" description="Low complexity" evidence="1">
    <location>
        <begin position="741"/>
        <end position="768"/>
    </location>
</feature>
<feature type="compositionally biased region" description="Pro residues" evidence="1">
    <location>
        <begin position="467"/>
        <end position="478"/>
    </location>
</feature>
<comment type="caution">
    <text evidence="2">The sequence shown here is derived from an EMBL/GenBank/DDBJ whole genome shotgun (WGS) entry which is preliminary data.</text>
</comment>
<feature type="compositionally biased region" description="Low complexity" evidence="1">
    <location>
        <begin position="25"/>
        <end position="40"/>
    </location>
</feature>
<feature type="compositionally biased region" description="Low complexity" evidence="1">
    <location>
        <begin position="713"/>
        <end position="722"/>
    </location>
</feature>
<dbReference type="EMBL" id="JBBWRZ010000002">
    <property type="protein sequence ID" value="KAK8244396.1"/>
    <property type="molecule type" value="Genomic_DNA"/>
</dbReference>
<keyword evidence="3" id="KW-1185">Reference proteome</keyword>
<gene>
    <name evidence="2" type="ORF">HDK90DRAFT_522809</name>
</gene>
<feature type="region of interest" description="Disordered" evidence="1">
    <location>
        <begin position="699"/>
        <end position="867"/>
    </location>
</feature>
<feature type="region of interest" description="Disordered" evidence="1">
    <location>
        <begin position="187"/>
        <end position="219"/>
    </location>
</feature>
<feature type="compositionally biased region" description="Pro residues" evidence="1">
    <location>
        <begin position="41"/>
        <end position="50"/>
    </location>
</feature>
<evidence type="ECO:0000256" key="1">
    <source>
        <dbReference type="SAM" id="MobiDB-lite"/>
    </source>
</evidence>
<feature type="region of interest" description="Disordered" evidence="1">
    <location>
        <begin position="464"/>
        <end position="483"/>
    </location>
</feature>
<evidence type="ECO:0000313" key="2">
    <source>
        <dbReference type="EMBL" id="KAK8244396.1"/>
    </source>
</evidence>
<accession>A0ABR1Z0A7</accession>
<name>A0ABR1Z0A7_9PEZI</name>
<proteinExistence type="predicted"/>
<dbReference type="Proteomes" id="UP001492380">
    <property type="component" value="Unassembled WGS sequence"/>
</dbReference>
<protein>
    <submittedName>
        <fullName evidence="2">Uncharacterized protein</fullName>
    </submittedName>
</protein>
<feature type="compositionally biased region" description="Low complexity" evidence="1">
    <location>
        <begin position="500"/>
        <end position="514"/>
    </location>
</feature>
<evidence type="ECO:0000313" key="3">
    <source>
        <dbReference type="Proteomes" id="UP001492380"/>
    </source>
</evidence>
<feature type="region of interest" description="Disordered" evidence="1">
    <location>
        <begin position="1"/>
        <end position="97"/>
    </location>
</feature>
<feature type="compositionally biased region" description="Low complexity" evidence="1">
    <location>
        <begin position="839"/>
        <end position="862"/>
    </location>
</feature>
<reference evidence="2 3" key="1">
    <citation type="submission" date="2024-04" db="EMBL/GenBank/DDBJ databases">
        <title>Phyllosticta paracitricarpa is synonymous to the EU quarantine fungus P. citricarpa based on phylogenomic analyses.</title>
        <authorList>
            <consortium name="Lawrence Berkeley National Laboratory"/>
            <person name="Van Ingen-Buijs V.A."/>
            <person name="Van Westerhoven A.C."/>
            <person name="Haridas S."/>
            <person name="Skiadas P."/>
            <person name="Martin F."/>
            <person name="Groenewald J.Z."/>
            <person name="Crous P.W."/>
            <person name="Seidl M.F."/>
        </authorList>
    </citation>
    <scope>NUCLEOTIDE SEQUENCE [LARGE SCALE GENOMIC DNA]</scope>
    <source>
        <strain evidence="2 3">CBS 123374</strain>
    </source>
</reference>
<feature type="compositionally biased region" description="Low complexity" evidence="1">
    <location>
        <begin position="1"/>
        <end position="12"/>
    </location>
</feature>
<organism evidence="2 3">
    <name type="scientific">Phyllosticta capitalensis</name>
    <dbReference type="NCBI Taxonomy" id="121624"/>
    <lineage>
        <taxon>Eukaryota</taxon>
        <taxon>Fungi</taxon>
        <taxon>Dikarya</taxon>
        <taxon>Ascomycota</taxon>
        <taxon>Pezizomycotina</taxon>
        <taxon>Dothideomycetes</taxon>
        <taxon>Dothideomycetes incertae sedis</taxon>
        <taxon>Botryosphaeriales</taxon>
        <taxon>Phyllostictaceae</taxon>
        <taxon>Phyllosticta</taxon>
    </lineage>
</organism>
<feature type="region of interest" description="Disordered" evidence="1">
    <location>
        <begin position="500"/>
        <end position="519"/>
    </location>
</feature>
<sequence length="909" mass="99621">MSQRQQPQHQHPLPVEASRLRDGISSAVHAARAASSRSIPTPVPSAPRPRPANDAGPASFSQRHAEFRSFTPQQQNQKQQRRPAPGSNSSNSLKKLVAGLKEIHRAAPENDTAVLSREVREWYRERKEAKRDDVATQVRAYVKLQQREEEEVQRLLRMQEEQYRWRQEQLLQQQQQVLVKQQQREEEQEREAQVMPTIEVTSAPEEDWRSGKGSESPPEQFYDFVVRERATEGQTRMPPGTGAIVPAATVRHHEVHEEPLPQVQAYHQGGFVNQPPEHRPPINRAAPRAGRLLYASERMCYGPNEPLPTRPSQPDDLEVLVSKLQDFKADIMEGRQRHKAAKAARRLASQQSKQNEAREKWRQEMKGRIGGPRLLVAGEEQRGISAGVRQSLDEISPVRSPISPLRRHSIASPVVLTRPAAPPGRIHVPQVLPSPLESRKSSPPAFYSHAHNASRVTQWDDFFNPRATPPPPVVPAPPGTAASSSSVALTAASTRGILSSSSTVSLSTSPAPVSSKPPFSISTSTPKSALSSLHFKPTLPKLFTRGIAALPKHHHHHVSTTSSGASSSFGCRGISAGAEAKGVAAMMMMRAARAASVASSQQGEGAGRDAPFRSPFAPIRHVSPLAVEFGEQRKRRASYSSSVSSLGSVEEADAAARRYSVVAAVPSPLNVRKTVTPLTATAKAPPPHHQSISVGLQVAAGSEEQQQRRYDSRLSASSSSSSNYNHETTKGSRSRSRSRSRSTGASSTFSRPSWWTWESPSPSPISSSKQPTHRHRGMQPSLPNLLVSDVDAKTTPHQRSYPESDSDAESLYKAPPPPPRRVATPAPSEPYVPPRQNWTATSTTTTTANASASSFSGSSGSGMRNTAVKEKTRFWDEVRRGLRPSNASFVRSVVGRQQQQRNRGRDGGR</sequence>